<evidence type="ECO:0000313" key="2">
    <source>
        <dbReference type="Proteomes" id="UP000003671"/>
    </source>
</evidence>
<organism evidence="1 2">
    <name type="scientific">Mitsuokella multacida DSM 20544</name>
    <dbReference type="NCBI Taxonomy" id="500635"/>
    <lineage>
        <taxon>Bacteria</taxon>
        <taxon>Bacillati</taxon>
        <taxon>Bacillota</taxon>
        <taxon>Negativicutes</taxon>
        <taxon>Selenomonadales</taxon>
        <taxon>Selenomonadaceae</taxon>
        <taxon>Mitsuokella</taxon>
    </lineage>
</organism>
<keyword evidence="2" id="KW-1185">Reference proteome</keyword>
<sequence>MPEIFTLCFHFISTSSSCKQRLSQLPHTPACHRFYYEKFICQVHADAVI</sequence>
<comment type="caution">
    <text evidence="1">The sequence shown here is derived from an EMBL/GenBank/DDBJ whole genome shotgun (WGS) entry which is preliminary data.</text>
</comment>
<evidence type="ECO:0000313" key="1">
    <source>
        <dbReference type="EMBL" id="EEX69753.1"/>
    </source>
</evidence>
<protein>
    <submittedName>
        <fullName evidence="1">Uncharacterized protein</fullName>
    </submittedName>
</protein>
<dbReference type="HOGENOM" id="CLU_3137743_0_0_9"/>
<name>C9KKV3_9FIRM</name>
<dbReference type="Proteomes" id="UP000003671">
    <property type="component" value="Unassembled WGS sequence"/>
</dbReference>
<reference evidence="1" key="1">
    <citation type="submission" date="2009-09" db="EMBL/GenBank/DDBJ databases">
        <authorList>
            <person name="Weinstock G."/>
            <person name="Sodergren E."/>
            <person name="Clifton S."/>
            <person name="Fulton L."/>
            <person name="Fulton B."/>
            <person name="Courtney L."/>
            <person name="Fronick C."/>
            <person name="Harrison M."/>
            <person name="Strong C."/>
            <person name="Farmer C."/>
            <person name="Delahaunty K."/>
            <person name="Markovic C."/>
            <person name="Hall O."/>
            <person name="Minx P."/>
            <person name="Tomlinson C."/>
            <person name="Mitreva M."/>
            <person name="Nelson J."/>
            <person name="Hou S."/>
            <person name="Wollam A."/>
            <person name="Pepin K.H."/>
            <person name="Johnson M."/>
            <person name="Bhonagiri V."/>
            <person name="Nash W.E."/>
            <person name="Warren W."/>
            <person name="Chinwalla A."/>
            <person name="Mardis E.R."/>
            <person name="Wilson R.K."/>
        </authorList>
    </citation>
    <scope>NUCLEOTIDE SEQUENCE [LARGE SCALE GENOMIC DNA]</scope>
    <source>
        <strain evidence="1">DSM 20544</strain>
    </source>
</reference>
<gene>
    <name evidence="1" type="ORF">MITSMUL_03804</name>
</gene>
<accession>C9KKV3</accession>
<proteinExistence type="predicted"/>
<dbReference type="STRING" id="500635.MITSMUL_03804"/>
<dbReference type="EMBL" id="ABWK02000009">
    <property type="protein sequence ID" value="EEX69753.1"/>
    <property type="molecule type" value="Genomic_DNA"/>
</dbReference>
<dbReference type="AlphaFoldDB" id="C9KKV3"/>